<proteinExistence type="predicted"/>
<dbReference type="AlphaFoldDB" id="A0A838WD40"/>
<protein>
    <submittedName>
        <fullName evidence="2">Extracellular solute-binding protein</fullName>
    </submittedName>
</protein>
<dbReference type="InterPro" id="IPR006059">
    <property type="entry name" value="SBP"/>
</dbReference>
<sequence>MIRTIFKNPSITLVSMFLISFLIVILLSTHQVISTPPVVLNLLLTAPDAKPWRENIIQEFEYTHPGIKINLIAGPNATNLIEDLYTSAFILGDSPYDLINMDVIWSGKFAAAGWLLDLTDHLTPQELADFSPTDIG</sequence>
<accession>A0A838WD40</accession>
<dbReference type="Gene3D" id="3.40.190.10">
    <property type="entry name" value="Periplasmic binding protein-like II"/>
    <property type="match status" value="1"/>
</dbReference>
<feature type="transmembrane region" description="Helical" evidence="1">
    <location>
        <begin position="12"/>
        <end position="33"/>
    </location>
</feature>
<name>A0A838WD40_9CYAN</name>
<gene>
    <name evidence="2" type="ORF">FHK98_00895</name>
</gene>
<feature type="non-terminal residue" evidence="2">
    <location>
        <position position="136"/>
    </location>
</feature>
<keyword evidence="1" id="KW-0812">Transmembrane</keyword>
<evidence type="ECO:0000313" key="3">
    <source>
        <dbReference type="Proteomes" id="UP000538075"/>
    </source>
</evidence>
<dbReference type="Proteomes" id="UP000538075">
    <property type="component" value="Unassembled WGS sequence"/>
</dbReference>
<organism evidence="2 3">
    <name type="scientific">Cylindrospermopsis raciborskii CS-506_A</name>
    <dbReference type="NCBI Taxonomy" id="2585140"/>
    <lineage>
        <taxon>Bacteria</taxon>
        <taxon>Bacillati</taxon>
        <taxon>Cyanobacteriota</taxon>
        <taxon>Cyanophyceae</taxon>
        <taxon>Nostocales</taxon>
        <taxon>Aphanizomenonaceae</taxon>
        <taxon>Cylindrospermopsis</taxon>
    </lineage>
</organism>
<comment type="caution">
    <text evidence="2">The sequence shown here is derived from an EMBL/GenBank/DDBJ whole genome shotgun (WGS) entry which is preliminary data.</text>
</comment>
<dbReference type="EMBL" id="VDFG01000050">
    <property type="protein sequence ID" value="MBA4464518.1"/>
    <property type="molecule type" value="Genomic_DNA"/>
</dbReference>
<evidence type="ECO:0000313" key="2">
    <source>
        <dbReference type="EMBL" id="MBA4464518.1"/>
    </source>
</evidence>
<evidence type="ECO:0000256" key="1">
    <source>
        <dbReference type="SAM" id="Phobius"/>
    </source>
</evidence>
<dbReference type="SUPFAM" id="SSF53850">
    <property type="entry name" value="Periplasmic binding protein-like II"/>
    <property type="match status" value="1"/>
</dbReference>
<reference evidence="2 3" key="1">
    <citation type="journal article" date="2020" name="J. Appl. Phycol.">
        <title>Morphological changes and genome evolution in Raphidiopsis raciborskii CS-506 after 23 years in culture.</title>
        <authorList>
            <person name="Willis A."/>
            <person name="Bent S.J."/>
            <person name="Jameson I.D."/>
        </authorList>
    </citation>
    <scope>NUCLEOTIDE SEQUENCE [LARGE SCALE GENOMIC DNA]</scope>
    <source>
        <strain evidence="2 3">CS-506_A</strain>
    </source>
</reference>
<keyword evidence="1" id="KW-1133">Transmembrane helix</keyword>
<dbReference type="Pfam" id="PF01547">
    <property type="entry name" value="SBP_bac_1"/>
    <property type="match status" value="1"/>
</dbReference>
<keyword evidence="1" id="KW-0472">Membrane</keyword>